<evidence type="ECO:0000259" key="5">
    <source>
        <dbReference type="PROSITE" id="PS51071"/>
    </source>
</evidence>
<dbReference type="InterPro" id="IPR035472">
    <property type="entry name" value="RpiR-like_SIS"/>
</dbReference>
<dbReference type="PANTHER" id="PTHR30514:SF1">
    <property type="entry name" value="HTH-TYPE TRANSCRIPTIONAL REGULATOR HEXR-RELATED"/>
    <property type="match status" value="1"/>
</dbReference>
<dbReference type="InterPro" id="IPR009057">
    <property type="entry name" value="Homeodomain-like_sf"/>
</dbReference>
<dbReference type="Gene3D" id="3.40.50.10490">
    <property type="entry name" value="Glucose-6-phosphate isomerase like protein, domain 1"/>
    <property type="match status" value="1"/>
</dbReference>
<dbReference type="InterPro" id="IPR046348">
    <property type="entry name" value="SIS_dom_sf"/>
</dbReference>
<evidence type="ECO:0000256" key="3">
    <source>
        <dbReference type="ARBA" id="ARBA00023163"/>
    </source>
</evidence>
<feature type="region of interest" description="Disordered" evidence="4">
    <location>
        <begin position="295"/>
        <end position="315"/>
    </location>
</feature>
<dbReference type="GO" id="GO:0003700">
    <property type="term" value="F:DNA-binding transcription factor activity"/>
    <property type="evidence" value="ECO:0007669"/>
    <property type="project" value="InterPro"/>
</dbReference>
<dbReference type="PROSITE" id="PS51464">
    <property type="entry name" value="SIS"/>
    <property type="match status" value="1"/>
</dbReference>
<evidence type="ECO:0000256" key="2">
    <source>
        <dbReference type="ARBA" id="ARBA00023125"/>
    </source>
</evidence>
<dbReference type="Pfam" id="PF01418">
    <property type="entry name" value="HTH_6"/>
    <property type="match status" value="1"/>
</dbReference>
<dbReference type="PROSITE" id="PS51071">
    <property type="entry name" value="HTH_RPIR"/>
    <property type="match status" value="1"/>
</dbReference>
<dbReference type="EMBL" id="CP063169">
    <property type="protein sequence ID" value="QOR71215.1"/>
    <property type="molecule type" value="Genomic_DNA"/>
</dbReference>
<dbReference type="RefSeq" id="WP_193497880.1">
    <property type="nucleotide sequence ID" value="NZ_CP063169.1"/>
</dbReference>
<dbReference type="InterPro" id="IPR000281">
    <property type="entry name" value="HTH_RpiR"/>
</dbReference>
<dbReference type="PANTHER" id="PTHR30514">
    <property type="entry name" value="GLUCOKINASE"/>
    <property type="match status" value="1"/>
</dbReference>
<sequence>MGHPRDPGDEPSTFPADFGLRARLQAAQPRLTRGMASLAALLLENPELPINLSSSGLAARAGVSPPTLSRFCKVLGYGGYLQLRVGAAADVGRSVAQDGLAGEPGAMVHPEMDDQELLKTFLSTHVQALQASADLTDLRQVREAAQLIAESSRVDVYGVGGSGSVASGLVERLFQVGINARSWSDLHMGAMSAACLSSSSVAVGVSNSGVTTETITMLTVARDAGAATIAITSDDRSPLADLADLLIRTAPPDDYRDLGQLTASHTQVFAADLLYLLVSWHDQERSQEHARRAREAVTRLGGKPAPGGPAARHRP</sequence>
<keyword evidence="2" id="KW-0238">DNA-binding</keyword>
<accession>A0A7M1SUK4</accession>
<feature type="domain" description="SIS" evidence="6">
    <location>
        <begin position="144"/>
        <end position="284"/>
    </location>
</feature>
<dbReference type="Pfam" id="PF01380">
    <property type="entry name" value="SIS"/>
    <property type="match status" value="1"/>
</dbReference>
<evidence type="ECO:0000313" key="7">
    <source>
        <dbReference type="EMBL" id="QOR71215.1"/>
    </source>
</evidence>
<keyword evidence="8" id="KW-1185">Reference proteome</keyword>
<keyword evidence="3" id="KW-0804">Transcription</keyword>
<dbReference type="CDD" id="cd05013">
    <property type="entry name" value="SIS_RpiR"/>
    <property type="match status" value="1"/>
</dbReference>
<dbReference type="InterPro" id="IPR047640">
    <property type="entry name" value="RpiR-like"/>
</dbReference>
<protein>
    <submittedName>
        <fullName evidence="7">MurR/RpiR family transcriptional regulator</fullName>
    </submittedName>
</protein>
<dbReference type="KEGG" id="halt:IM660_02595"/>
<reference evidence="7 8" key="1">
    <citation type="submission" date="2020-10" db="EMBL/GenBank/DDBJ databases">
        <title>Haloactinobacterium sp. RN3S43, a bacterium isolated from saline soil.</title>
        <authorList>
            <person name="Sun J.-Q."/>
        </authorList>
    </citation>
    <scope>NUCLEOTIDE SEQUENCE [LARGE SCALE GENOMIC DNA]</scope>
    <source>
        <strain evidence="7 8">RN3S43</strain>
    </source>
</reference>
<dbReference type="Gene3D" id="1.10.10.10">
    <property type="entry name" value="Winged helix-like DNA-binding domain superfamily/Winged helix DNA-binding domain"/>
    <property type="match status" value="1"/>
</dbReference>
<dbReference type="GO" id="GO:0003677">
    <property type="term" value="F:DNA binding"/>
    <property type="evidence" value="ECO:0007669"/>
    <property type="project" value="UniProtKB-KW"/>
</dbReference>
<dbReference type="InterPro" id="IPR001347">
    <property type="entry name" value="SIS_dom"/>
</dbReference>
<evidence type="ECO:0000256" key="1">
    <source>
        <dbReference type="ARBA" id="ARBA00023015"/>
    </source>
</evidence>
<feature type="domain" description="HTH rpiR-type" evidence="5">
    <location>
        <begin position="18"/>
        <end position="94"/>
    </location>
</feature>
<dbReference type="Proteomes" id="UP000593758">
    <property type="component" value="Chromosome"/>
</dbReference>
<name>A0A7M1SUK4_9MICO</name>
<gene>
    <name evidence="7" type="ORF">IM660_02595</name>
</gene>
<proteinExistence type="predicted"/>
<evidence type="ECO:0000256" key="4">
    <source>
        <dbReference type="SAM" id="MobiDB-lite"/>
    </source>
</evidence>
<evidence type="ECO:0000313" key="8">
    <source>
        <dbReference type="Proteomes" id="UP000593758"/>
    </source>
</evidence>
<dbReference type="SUPFAM" id="SSF46689">
    <property type="entry name" value="Homeodomain-like"/>
    <property type="match status" value="1"/>
</dbReference>
<dbReference type="AlphaFoldDB" id="A0A7M1SUK4"/>
<organism evidence="7 8">
    <name type="scientific">Ruania alkalisoli</name>
    <dbReference type="NCBI Taxonomy" id="2779775"/>
    <lineage>
        <taxon>Bacteria</taxon>
        <taxon>Bacillati</taxon>
        <taxon>Actinomycetota</taxon>
        <taxon>Actinomycetes</taxon>
        <taxon>Micrococcales</taxon>
        <taxon>Ruaniaceae</taxon>
        <taxon>Ruania</taxon>
    </lineage>
</organism>
<evidence type="ECO:0000259" key="6">
    <source>
        <dbReference type="PROSITE" id="PS51464"/>
    </source>
</evidence>
<dbReference type="GO" id="GO:1901135">
    <property type="term" value="P:carbohydrate derivative metabolic process"/>
    <property type="evidence" value="ECO:0007669"/>
    <property type="project" value="InterPro"/>
</dbReference>
<dbReference type="GO" id="GO:0097367">
    <property type="term" value="F:carbohydrate derivative binding"/>
    <property type="evidence" value="ECO:0007669"/>
    <property type="project" value="InterPro"/>
</dbReference>
<dbReference type="InterPro" id="IPR036388">
    <property type="entry name" value="WH-like_DNA-bd_sf"/>
</dbReference>
<dbReference type="SUPFAM" id="SSF53697">
    <property type="entry name" value="SIS domain"/>
    <property type="match status" value="1"/>
</dbReference>
<keyword evidence="1" id="KW-0805">Transcription regulation</keyword>